<dbReference type="STRING" id="1314781.A0A165Q9V2"/>
<evidence type="ECO:0000313" key="8">
    <source>
        <dbReference type="EMBL" id="KZW03298.1"/>
    </source>
</evidence>
<evidence type="ECO:0000256" key="4">
    <source>
        <dbReference type="SAM" id="MobiDB-lite"/>
    </source>
</evidence>
<evidence type="ECO:0000256" key="1">
    <source>
        <dbReference type="ARBA" id="ARBA00008144"/>
    </source>
</evidence>
<keyword evidence="3" id="KW-0653">Protein transport</keyword>
<dbReference type="Pfam" id="PF16206">
    <property type="entry name" value="Mon2_C"/>
    <property type="match status" value="2"/>
</dbReference>
<feature type="domain" description="Mon2/Sec7/BIG1-like HUS" evidence="5">
    <location>
        <begin position="200"/>
        <end position="367"/>
    </location>
</feature>
<feature type="region of interest" description="Disordered" evidence="4">
    <location>
        <begin position="1550"/>
        <end position="1587"/>
    </location>
</feature>
<organism evidence="8 9">
    <name type="scientific">Exidia glandulosa HHB12029</name>
    <dbReference type="NCBI Taxonomy" id="1314781"/>
    <lineage>
        <taxon>Eukaryota</taxon>
        <taxon>Fungi</taxon>
        <taxon>Dikarya</taxon>
        <taxon>Basidiomycota</taxon>
        <taxon>Agaricomycotina</taxon>
        <taxon>Agaricomycetes</taxon>
        <taxon>Auriculariales</taxon>
        <taxon>Exidiaceae</taxon>
        <taxon>Exidia</taxon>
    </lineage>
</organism>
<dbReference type="InterPro" id="IPR016024">
    <property type="entry name" value="ARM-type_fold"/>
</dbReference>
<dbReference type="Proteomes" id="UP000077266">
    <property type="component" value="Unassembled WGS sequence"/>
</dbReference>
<evidence type="ECO:0000259" key="6">
    <source>
        <dbReference type="Pfam" id="PF16206"/>
    </source>
</evidence>
<sequence>MSSLAFLVSELQSLASETRRKHPEVREAAEKSLSILRSAPDQASHTLANDGPQSAELLRPVFMGCATKNPKIVAISLGSLQRLIGFKAVPQSAVPQIVATMNECASQGVDIQLRILQTILGLVTNFPSVHGDLLGDALLLCFRLQESRIAVVSSTAAATLRQLVMFVMDKVVLEDAQSDDTERVATALPDGTTLDLQPSSRDAFSVFEDLCLLANSEKPRFLKLDQLHKTFALELIESVLTNYHALFHKHPELLTLLPHHLCPLLLRCLSERPALFPLALRATRVVFLILKQFSDRLNAESEIFLMLLVRIVAGDGESASSSASSGDARPQWMRVLAMEILRGLCADAELMRTLYTLHDQQSTSSQIFTALLGALNRLACEKPALLGTSAQLQSGSNLPGAEDGAYGHAVAGMVTASVSGVITMLGGESGAGLSMDSAMKLQCIDQLDKAEAPAIPETYIYLLALQSITALSNGFSSSVLPLYTSILSTESTAGIPPAPPALDVQNLPATTSPSGAGILRTSHAMLEAGWPALLAAHSFLIGTNLSAPLFQDVLNALGGLAQTCGVLGLATPRDAFLGSLSKLAIPNKVVSSLDAHTAEVTTPRSGVFGAAADIASTLGGAVVPSAPSGPPSLGDRNLACLKLYVACIVHLAGSLGASWFAVLEALQNADYVLQYRMPRGQTLRKSSSGHGAQEPSAGSSQSETDVEAVLAAIQRLFESSKNLEDEAFHDFVQALCKLSAEMIGMQAMSNVASTTIAEDGEDETAAFSSQLSPGSNAHRRRVSGIHLSRTMRTGDFGISKLAMVSQLNIHRLIYRSPSVAWEPISTHLLGVLLNPVAPSSIRLQASRTLDDILVVVPRNITSMTPESRAPVQQRVLDALAKQVVYGSDSFSSNSTTIDIRKMGVETLHQILQTAGHTLVTGWETIFEMLGSVCKPIAPPTPLAPIAEVLDGSSNDKLAPIKTKPPPLSSLGGRSNVVLVRIAFQSLTLVCDSLALLTPDHLRLCIGTIAQFGRQTDTNIALTSAASLLWTVSDSIQAKRTDPEVEPQYSALWMLLLKELLGLCTDSRREVRGGAIQTLFRTLQLYGATLSSEIWHQCVWEIVFPVLETITNAMRTAATSTGVETPLIDPSAAIDPWSDSKILALQSIGGIMNDFLTSKIMLLDSFEKAWDVFVTHMQDSFLLDERLVSTAAMRCLEKSLLAVSAGDPEALRPQAHLVWTRTWAALDAMGKSVTKNTGNTQPNSPTMLTHRTSQVVTGGVTPFTQECLLAFLSVLMADRVVSKKFEQGAEWQLQDLTRMMAILKSILTYPNSPDYRPDVDALSPVQTAVLQAIEGIDLSVPLSPSLILRDLSEYATLPFLAAFDYEPPALLAEASASRPRKTKRVSYIAVTKKVMPWLVELYLRFKDTAQIYADGTMEAVVSAYSIPMKLKYDCPAPAQYGKDTPLWKTAATNFLQIVKTCSSRIKVLGDAISDEQIEGLWRQIVDVFRGGLLADTSFTETMPLEMQNDEENFDLALVAALEIDVVPHIGDARVPDYVVAELAKMLQRASQLHESDDEPVTPPPSRPQQVNGVKGKHPATPGATSIPRDVVGSTVPGKLLPRERFSYWCFDLLFLLCSNVAKDDETVRRRLAALSLPSLLRRCQQVLSSYVADDSLRGNTPFTRAREEEIIYVLRKLLELRLWPGTFWAAFSSSPTQHATTQPPIDPTADPSKLIADAVKRSSQAHLFHFYPVLGDIASIPRKPPSAWMVLDSSAMLGGAFAADQRQPQEIDARQLARAALKDIGREIGAEI</sequence>
<accession>A0A165Q9V2</accession>
<feature type="domain" description="Mon2 C-terminal" evidence="6">
    <location>
        <begin position="1218"/>
        <end position="1555"/>
    </location>
</feature>
<dbReference type="PANTHER" id="PTHR10663">
    <property type="entry name" value="GUANYL-NUCLEOTIDE EXCHANGE FACTOR"/>
    <property type="match status" value="1"/>
</dbReference>
<dbReference type="InterPro" id="IPR032629">
    <property type="entry name" value="DCB_dom"/>
</dbReference>
<dbReference type="InterPro" id="IPR032691">
    <property type="entry name" value="Mon2/Sec7/BIG1-like_HUS"/>
</dbReference>
<evidence type="ECO:0008006" key="10">
    <source>
        <dbReference type="Google" id="ProtNLM"/>
    </source>
</evidence>
<comment type="similarity">
    <text evidence="1">Belongs to the MON2 family.</text>
</comment>
<dbReference type="PANTHER" id="PTHR10663:SF333">
    <property type="entry name" value="PROTEIN MON2 HOMOLOG"/>
    <property type="match status" value="1"/>
</dbReference>
<feature type="compositionally biased region" description="Polar residues" evidence="4">
    <location>
        <begin position="683"/>
        <end position="703"/>
    </location>
</feature>
<reference evidence="8 9" key="1">
    <citation type="journal article" date="2016" name="Mol. Biol. Evol.">
        <title>Comparative Genomics of Early-Diverging Mushroom-Forming Fungi Provides Insights into the Origins of Lignocellulose Decay Capabilities.</title>
        <authorList>
            <person name="Nagy L.G."/>
            <person name="Riley R."/>
            <person name="Tritt A."/>
            <person name="Adam C."/>
            <person name="Daum C."/>
            <person name="Floudas D."/>
            <person name="Sun H."/>
            <person name="Yadav J.S."/>
            <person name="Pangilinan J."/>
            <person name="Larsson K.H."/>
            <person name="Matsuura K."/>
            <person name="Barry K."/>
            <person name="Labutti K."/>
            <person name="Kuo R."/>
            <person name="Ohm R.A."/>
            <person name="Bhattacharya S.S."/>
            <person name="Shirouzu T."/>
            <person name="Yoshinaga Y."/>
            <person name="Martin F.M."/>
            <person name="Grigoriev I.V."/>
            <person name="Hibbett D.S."/>
        </authorList>
    </citation>
    <scope>NUCLEOTIDE SEQUENCE [LARGE SCALE GENOMIC DNA]</scope>
    <source>
        <strain evidence="8 9">HHB12029</strain>
    </source>
</reference>
<dbReference type="Pfam" id="PF16213">
    <property type="entry name" value="DCB"/>
    <property type="match status" value="1"/>
</dbReference>
<dbReference type="InterPro" id="IPR032817">
    <property type="entry name" value="Mon2_C"/>
</dbReference>
<dbReference type="OrthoDB" id="294853at2759"/>
<dbReference type="SUPFAM" id="SSF48371">
    <property type="entry name" value="ARM repeat"/>
    <property type="match status" value="1"/>
</dbReference>
<evidence type="ECO:0000256" key="2">
    <source>
        <dbReference type="ARBA" id="ARBA00022448"/>
    </source>
</evidence>
<name>A0A165Q9V2_EXIGL</name>
<gene>
    <name evidence="8" type="ORF">EXIGLDRAFT_725752</name>
</gene>
<evidence type="ECO:0000259" key="7">
    <source>
        <dbReference type="Pfam" id="PF16213"/>
    </source>
</evidence>
<dbReference type="GO" id="GO:0005794">
    <property type="term" value="C:Golgi apparatus"/>
    <property type="evidence" value="ECO:0007669"/>
    <property type="project" value="UniProtKB-ARBA"/>
</dbReference>
<proteinExistence type="inferred from homology"/>
<feature type="region of interest" description="Disordered" evidence="4">
    <location>
        <begin position="682"/>
        <end position="704"/>
    </location>
</feature>
<evidence type="ECO:0000313" key="9">
    <source>
        <dbReference type="Proteomes" id="UP000077266"/>
    </source>
</evidence>
<dbReference type="GO" id="GO:0015031">
    <property type="term" value="P:protein transport"/>
    <property type="evidence" value="ECO:0007669"/>
    <property type="project" value="UniProtKB-KW"/>
</dbReference>
<dbReference type="EMBL" id="KV425884">
    <property type="protein sequence ID" value="KZW03298.1"/>
    <property type="molecule type" value="Genomic_DNA"/>
</dbReference>
<feature type="domain" description="Mon2/Sec7/BIG1-like dimerisation and cyclophilin-binding" evidence="7">
    <location>
        <begin position="4"/>
        <end position="175"/>
    </location>
</feature>
<keyword evidence="9" id="KW-1185">Reference proteome</keyword>
<keyword evidence="2" id="KW-0813">Transport</keyword>
<feature type="domain" description="Mon2 C-terminal" evidence="6">
    <location>
        <begin position="1045"/>
        <end position="1204"/>
    </location>
</feature>
<dbReference type="Pfam" id="PF12783">
    <property type="entry name" value="Sec7-like_HUS"/>
    <property type="match status" value="1"/>
</dbReference>
<evidence type="ECO:0000256" key="3">
    <source>
        <dbReference type="ARBA" id="ARBA00022927"/>
    </source>
</evidence>
<dbReference type="FunCoup" id="A0A165Q9V2">
    <property type="interactions" value="582"/>
</dbReference>
<dbReference type="InParanoid" id="A0A165Q9V2"/>
<protein>
    <recommendedName>
        <fullName evidence="10">Protein MON2 homolog</fullName>
    </recommendedName>
</protein>
<evidence type="ECO:0000259" key="5">
    <source>
        <dbReference type="Pfam" id="PF12783"/>
    </source>
</evidence>